<gene>
    <name evidence="4" type="ORF">GCM10011487_52260</name>
</gene>
<sequence>MSTRGLQSAMTLLLCLLGGCMLSNRPPPPAASISPPPQWRVSLGPTVEIEREWWRGYGDPVLNKLIERALANNADVAIAAARVREAQAQERQARSRLFPSLDLAVGGARARSLSAFGTPSTASSIEPQLQAAWEVDLFGRVRNLAGAARQQYFASEAAHDAVVLAVASTTASSYITLCALDARLKVTRETLVARTEALHIAESRARVGYSSRLDLAQARAEFESTAQTVPQLELAIAQQENALSSLIGEPPGSIERGAQLAALHIPPIPAGLPADVLRRRPDIAQAEYQLAATDLSLAASRKAFLPNVQITGAAGAVFASGLDDDPVSLFSLGASVLAPILDGGLAAAQRDEAAALRDQAAFNYRATVLAALSEVEDSLVALQRLAEQAKHVEAQRNALAEAFFHATNRYRAGYSPHLDQLDAQRGLLSAELSLVQIQADGLTASVNLYRAMGGGWRAPNR</sequence>
<protein>
    <submittedName>
        <fullName evidence="4">RND transporter NodT</fullName>
    </submittedName>
</protein>
<name>A0A829YL39_9GAMM</name>
<dbReference type="EMBL" id="BLJN01000006">
    <property type="protein sequence ID" value="GFE83226.1"/>
    <property type="molecule type" value="Genomic_DNA"/>
</dbReference>
<proteinExistence type="inferred from homology"/>
<dbReference type="AlphaFoldDB" id="A0A829YL39"/>
<keyword evidence="2" id="KW-0472">Membrane</keyword>
<feature type="coiled-coil region" evidence="3">
    <location>
        <begin position="372"/>
        <end position="402"/>
    </location>
</feature>
<dbReference type="GO" id="GO:0015562">
    <property type="term" value="F:efflux transmembrane transporter activity"/>
    <property type="evidence" value="ECO:0007669"/>
    <property type="project" value="InterPro"/>
</dbReference>
<dbReference type="Gene3D" id="2.20.200.10">
    <property type="entry name" value="Outer membrane efflux proteins (OEP)"/>
    <property type="match status" value="1"/>
</dbReference>
<organism evidence="4 5">
    <name type="scientific">Steroidobacter agaridevorans</name>
    <dbReference type="NCBI Taxonomy" id="2695856"/>
    <lineage>
        <taxon>Bacteria</taxon>
        <taxon>Pseudomonadati</taxon>
        <taxon>Pseudomonadota</taxon>
        <taxon>Gammaproteobacteria</taxon>
        <taxon>Steroidobacterales</taxon>
        <taxon>Steroidobacteraceae</taxon>
        <taxon>Steroidobacter</taxon>
    </lineage>
</organism>
<keyword evidence="2" id="KW-0449">Lipoprotein</keyword>
<keyword evidence="2" id="KW-0564">Palmitate</keyword>
<keyword evidence="3" id="KW-0175">Coiled coil</keyword>
<evidence type="ECO:0000256" key="1">
    <source>
        <dbReference type="ARBA" id="ARBA00007613"/>
    </source>
</evidence>
<keyword evidence="2" id="KW-0812">Transmembrane</keyword>
<dbReference type="InterPro" id="IPR003423">
    <property type="entry name" value="OMP_efflux"/>
</dbReference>
<dbReference type="RefSeq" id="WP_202626909.1">
    <property type="nucleotide sequence ID" value="NZ_BLJN01000006.1"/>
</dbReference>
<comment type="caution">
    <text evidence="4">The sequence shown here is derived from an EMBL/GenBank/DDBJ whole genome shotgun (WGS) entry which is preliminary data.</text>
</comment>
<evidence type="ECO:0000313" key="5">
    <source>
        <dbReference type="Proteomes" id="UP000445000"/>
    </source>
</evidence>
<dbReference type="Proteomes" id="UP000445000">
    <property type="component" value="Unassembled WGS sequence"/>
</dbReference>
<comment type="similarity">
    <text evidence="1 2">Belongs to the outer membrane factor (OMF) (TC 1.B.17) family.</text>
</comment>
<accession>A0A829YL39</accession>
<evidence type="ECO:0000256" key="3">
    <source>
        <dbReference type="SAM" id="Coils"/>
    </source>
</evidence>
<evidence type="ECO:0000256" key="2">
    <source>
        <dbReference type="RuleBase" id="RU362097"/>
    </source>
</evidence>
<dbReference type="PANTHER" id="PTHR30203:SF33">
    <property type="entry name" value="BLR4455 PROTEIN"/>
    <property type="match status" value="1"/>
</dbReference>
<dbReference type="InterPro" id="IPR010131">
    <property type="entry name" value="MdtP/NodT-like"/>
</dbReference>
<dbReference type="SUPFAM" id="SSF56954">
    <property type="entry name" value="Outer membrane efflux proteins (OEP)"/>
    <property type="match status" value="1"/>
</dbReference>
<dbReference type="PROSITE" id="PS51257">
    <property type="entry name" value="PROKAR_LIPOPROTEIN"/>
    <property type="match status" value="1"/>
</dbReference>
<dbReference type="Gene3D" id="1.20.1600.10">
    <property type="entry name" value="Outer membrane efflux proteins (OEP)"/>
    <property type="match status" value="1"/>
</dbReference>
<dbReference type="NCBIfam" id="TIGR01845">
    <property type="entry name" value="outer_NodT"/>
    <property type="match status" value="1"/>
</dbReference>
<reference evidence="5" key="1">
    <citation type="submission" date="2020-01" db="EMBL/GenBank/DDBJ databases">
        <title>'Steroidobacter agaridevorans' sp. nov., agar-degrading bacteria isolated from rhizosphere soils.</title>
        <authorList>
            <person name="Ikenaga M."/>
            <person name="Kataoka M."/>
            <person name="Murouchi A."/>
            <person name="Katsuragi S."/>
            <person name="Sakai M."/>
        </authorList>
    </citation>
    <scope>NUCLEOTIDE SEQUENCE [LARGE SCALE GENOMIC DNA]</scope>
    <source>
        <strain evidence="5">YU21-B</strain>
    </source>
</reference>
<dbReference type="GO" id="GO:0009279">
    <property type="term" value="C:cell outer membrane"/>
    <property type="evidence" value="ECO:0007669"/>
    <property type="project" value="UniProtKB-SubCell"/>
</dbReference>
<evidence type="ECO:0000313" key="4">
    <source>
        <dbReference type="EMBL" id="GFE83226.1"/>
    </source>
</evidence>
<dbReference type="PANTHER" id="PTHR30203">
    <property type="entry name" value="OUTER MEMBRANE CATION EFFLUX PROTEIN"/>
    <property type="match status" value="1"/>
</dbReference>
<comment type="subcellular location">
    <subcellularLocation>
        <location evidence="2">Cell outer membrane</location>
        <topology evidence="2">Lipid-anchor</topology>
    </subcellularLocation>
</comment>
<keyword evidence="2" id="KW-1134">Transmembrane beta strand</keyword>
<dbReference type="Pfam" id="PF02321">
    <property type="entry name" value="OEP"/>
    <property type="match status" value="2"/>
</dbReference>
<keyword evidence="5" id="KW-1185">Reference proteome</keyword>